<gene>
    <name evidence="2" type="primary">LOC125777887</name>
</gene>
<organism evidence="1 2">
    <name type="scientific">Bactrocera dorsalis</name>
    <name type="common">Oriental fruit fly</name>
    <name type="synonym">Dacus dorsalis</name>
    <dbReference type="NCBI Taxonomy" id="27457"/>
    <lineage>
        <taxon>Eukaryota</taxon>
        <taxon>Metazoa</taxon>
        <taxon>Ecdysozoa</taxon>
        <taxon>Arthropoda</taxon>
        <taxon>Hexapoda</taxon>
        <taxon>Insecta</taxon>
        <taxon>Pterygota</taxon>
        <taxon>Neoptera</taxon>
        <taxon>Endopterygota</taxon>
        <taxon>Diptera</taxon>
        <taxon>Brachycera</taxon>
        <taxon>Muscomorpha</taxon>
        <taxon>Tephritoidea</taxon>
        <taxon>Tephritidae</taxon>
        <taxon>Bactrocera</taxon>
        <taxon>Bactrocera</taxon>
    </lineage>
</organism>
<reference evidence="2" key="1">
    <citation type="submission" date="2025-08" db="UniProtKB">
        <authorList>
            <consortium name="RefSeq"/>
        </authorList>
    </citation>
    <scope>IDENTIFICATION</scope>
    <source>
        <tissue evidence="2">Adult</tissue>
    </source>
</reference>
<dbReference type="Proteomes" id="UP001652620">
    <property type="component" value="Chromosome 3"/>
</dbReference>
<accession>A0ABM3JL62</accession>
<dbReference type="RefSeq" id="XP_049309972.1">
    <property type="nucleotide sequence ID" value="XM_049454015.1"/>
</dbReference>
<name>A0ABM3JL62_BACDO</name>
<sequence length="309" mass="35898">MWWKSEAVFVIEDLSSLVFQPKPNSLKYGISPLHAWIRFLEFVLNLSYRLHIKKWQIRNAEDKLLMQQRKSEIQQQFWEKMGLHVHKPKSNGSGSTNDGNTARKAFSNLELFASITNVNIEFLKHLQVILIAISCNFELSVENLKSFCYRTAEIYFQYYEWYPMSATLHKILAHSSQIVQASIVPLGCAGESASEARNKFYKKDRIEHARKDSREHNISDVFNRAMDSSDPFLSSICLKNRHSAKKNLQLPREVISLLKILDVPEYQLPTTSNAIANENFPDFEWEAEDLSLFNIELEVDETGDNFEWN</sequence>
<dbReference type="GeneID" id="125777887"/>
<evidence type="ECO:0000313" key="2">
    <source>
        <dbReference type="RefSeq" id="XP_049309972.1"/>
    </source>
</evidence>
<keyword evidence="1" id="KW-1185">Reference proteome</keyword>
<evidence type="ECO:0000313" key="1">
    <source>
        <dbReference type="Proteomes" id="UP001652620"/>
    </source>
</evidence>
<proteinExistence type="predicted"/>
<protein>
    <submittedName>
        <fullName evidence="2">Uncharacterized protein LOC125777887</fullName>
    </submittedName>
</protein>